<keyword evidence="2" id="KW-1185">Reference proteome</keyword>
<reference evidence="1" key="3">
    <citation type="submission" date="2025-09" db="UniProtKB">
        <authorList>
            <consortium name="Ensembl"/>
        </authorList>
    </citation>
    <scope>IDENTIFICATION</scope>
</reference>
<name>A0AAQ4P271_GASAC</name>
<protein>
    <submittedName>
        <fullName evidence="1">Uncharacterized protein</fullName>
    </submittedName>
</protein>
<reference evidence="1" key="2">
    <citation type="submission" date="2025-08" db="UniProtKB">
        <authorList>
            <consortium name="Ensembl"/>
        </authorList>
    </citation>
    <scope>IDENTIFICATION</scope>
</reference>
<proteinExistence type="predicted"/>
<dbReference type="Proteomes" id="UP000007635">
    <property type="component" value="Chromosome XVI"/>
</dbReference>
<accession>A0AAQ4P271</accession>
<dbReference type="AlphaFoldDB" id="A0AAQ4P271"/>
<reference evidence="1 2" key="1">
    <citation type="journal article" date="2021" name="G3 (Bethesda)">
        <title>Improved contiguity of the threespine stickleback genome using long-read sequencing.</title>
        <authorList>
            <person name="Nath S."/>
            <person name="Shaw D.E."/>
            <person name="White M.A."/>
        </authorList>
    </citation>
    <scope>NUCLEOTIDE SEQUENCE [LARGE SCALE GENOMIC DNA]</scope>
    <source>
        <strain evidence="1 2">Lake Benthic</strain>
    </source>
</reference>
<sequence length="127" mass="14568">MYYLFWYIIERFGAHLFWFPFPRQQLCAVTPLLRTPVSLRNGDSSNTAGRKLSHNSSFGILEMQQCVVFCVPDGCFFPLLHLSLDNWRIVVNITNYECISNLLSGHRDLNLSPCFTPSCRGNPNLAH</sequence>
<dbReference type="Ensembl" id="ENSGACT00000065121.1">
    <property type="protein sequence ID" value="ENSGACP00000032767.1"/>
    <property type="gene ID" value="ENSGACG00000028574.1"/>
</dbReference>
<evidence type="ECO:0000313" key="2">
    <source>
        <dbReference type="Proteomes" id="UP000007635"/>
    </source>
</evidence>
<organism evidence="1 2">
    <name type="scientific">Gasterosteus aculeatus aculeatus</name>
    <name type="common">three-spined stickleback</name>
    <dbReference type="NCBI Taxonomy" id="481459"/>
    <lineage>
        <taxon>Eukaryota</taxon>
        <taxon>Metazoa</taxon>
        <taxon>Chordata</taxon>
        <taxon>Craniata</taxon>
        <taxon>Vertebrata</taxon>
        <taxon>Euteleostomi</taxon>
        <taxon>Actinopterygii</taxon>
        <taxon>Neopterygii</taxon>
        <taxon>Teleostei</taxon>
        <taxon>Neoteleostei</taxon>
        <taxon>Acanthomorphata</taxon>
        <taxon>Eupercaria</taxon>
        <taxon>Perciformes</taxon>
        <taxon>Cottioidei</taxon>
        <taxon>Gasterosteales</taxon>
        <taxon>Gasterosteidae</taxon>
        <taxon>Gasterosteus</taxon>
    </lineage>
</organism>
<evidence type="ECO:0000313" key="1">
    <source>
        <dbReference type="Ensembl" id="ENSGACP00000032767.1"/>
    </source>
</evidence>